<protein>
    <submittedName>
        <fullName evidence="1">Uncharacterized protein</fullName>
    </submittedName>
</protein>
<reference evidence="1" key="2">
    <citation type="journal article" date="2015" name="Data Brief">
        <title>Shoot transcriptome of the giant reed, Arundo donax.</title>
        <authorList>
            <person name="Barrero R.A."/>
            <person name="Guerrero F.D."/>
            <person name="Moolhuijzen P."/>
            <person name="Goolsby J.A."/>
            <person name="Tidwell J."/>
            <person name="Bellgard S.E."/>
            <person name="Bellgard M.I."/>
        </authorList>
    </citation>
    <scope>NUCLEOTIDE SEQUENCE</scope>
    <source>
        <tissue evidence="1">Shoot tissue taken approximately 20 cm above the soil surface</tissue>
    </source>
</reference>
<organism evidence="1">
    <name type="scientific">Arundo donax</name>
    <name type="common">Giant reed</name>
    <name type="synonym">Donax arundinaceus</name>
    <dbReference type="NCBI Taxonomy" id="35708"/>
    <lineage>
        <taxon>Eukaryota</taxon>
        <taxon>Viridiplantae</taxon>
        <taxon>Streptophyta</taxon>
        <taxon>Embryophyta</taxon>
        <taxon>Tracheophyta</taxon>
        <taxon>Spermatophyta</taxon>
        <taxon>Magnoliopsida</taxon>
        <taxon>Liliopsida</taxon>
        <taxon>Poales</taxon>
        <taxon>Poaceae</taxon>
        <taxon>PACMAD clade</taxon>
        <taxon>Arundinoideae</taxon>
        <taxon>Arundineae</taxon>
        <taxon>Arundo</taxon>
    </lineage>
</organism>
<dbReference type="AlphaFoldDB" id="A0A0A8YCK9"/>
<accession>A0A0A8YCK9</accession>
<dbReference type="EMBL" id="GBRH01274677">
    <property type="protein sequence ID" value="JAD23218.1"/>
    <property type="molecule type" value="Transcribed_RNA"/>
</dbReference>
<reference evidence="1" key="1">
    <citation type="submission" date="2014-09" db="EMBL/GenBank/DDBJ databases">
        <authorList>
            <person name="Magalhaes I.L.F."/>
            <person name="Oliveira U."/>
            <person name="Santos F.R."/>
            <person name="Vidigal T.H.D.A."/>
            <person name="Brescovit A.D."/>
            <person name="Santos A.J."/>
        </authorList>
    </citation>
    <scope>NUCLEOTIDE SEQUENCE</scope>
    <source>
        <tissue evidence="1">Shoot tissue taken approximately 20 cm above the soil surface</tissue>
    </source>
</reference>
<proteinExistence type="predicted"/>
<evidence type="ECO:0000313" key="1">
    <source>
        <dbReference type="EMBL" id="JAD23218.1"/>
    </source>
</evidence>
<sequence>MPILNVVENLEGTVFPSMTPCYRGRRTYHHSPTQ</sequence>
<name>A0A0A8YCK9_ARUDO</name>